<comment type="similarity">
    <text evidence="2">Belongs to the NADH dehydrogenase family.</text>
</comment>
<dbReference type="GO" id="GO:0003955">
    <property type="term" value="F:NAD(P)H dehydrogenase (quinone) activity"/>
    <property type="evidence" value="ECO:0007669"/>
    <property type="project" value="TreeGrafter"/>
</dbReference>
<dbReference type="Gene3D" id="3.50.50.100">
    <property type="match status" value="1"/>
</dbReference>
<dbReference type="GO" id="GO:0019646">
    <property type="term" value="P:aerobic electron transport chain"/>
    <property type="evidence" value="ECO:0007669"/>
    <property type="project" value="TreeGrafter"/>
</dbReference>
<dbReference type="EMBL" id="FNDI01000018">
    <property type="protein sequence ID" value="SDI51089.1"/>
    <property type="molecule type" value="Genomic_DNA"/>
</dbReference>
<keyword evidence="3" id="KW-0285">Flavoprotein</keyword>
<keyword evidence="4" id="KW-0274">FAD</keyword>
<dbReference type="InterPro" id="IPR036188">
    <property type="entry name" value="FAD/NAD-bd_sf"/>
</dbReference>
<dbReference type="PRINTS" id="PR00368">
    <property type="entry name" value="FADPNR"/>
</dbReference>
<evidence type="ECO:0000313" key="7">
    <source>
        <dbReference type="EMBL" id="SDI51089.1"/>
    </source>
</evidence>
<accession>A0A7Z7BB26</accession>
<evidence type="ECO:0000256" key="1">
    <source>
        <dbReference type="ARBA" id="ARBA00001974"/>
    </source>
</evidence>
<name>A0A7Z7BB26_9BURK</name>
<evidence type="ECO:0000256" key="4">
    <source>
        <dbReference type="ARBA" id="ARBA00022827"/>
    </source>
</evidence>
<proteinExistence type="inferred from homology"/>
<dbReference type="PANTHER" id="PTHR42913:SF3">
    <property type="entry name" value="64 KDA MITOCHONDRIAL NADH DEHYDROGENASE (EUROFUNG)"/>
    <property type="match status" value="1"/>
</dbReference>
<dbReference type="InterPro" id="IPR051169">
    <property type="entry name" value="NADH-Q_oxidoreductase"/>
</dbReference>
<comment type="cofactor">
    <cofactor evidence="1">
        <name>FAD</name>
        <dbReference type="ChEBI" id="CHEBI:57692"/>
    </cofactor>
</comment>
<gene>
    <name evidence="7" type="ORF">SAMN04487926_11887</name>
</gene>
<reference evidence="7" key="1">
    <citation type="submission" date="2016-10" db="EMBL/GenBank/DDBJ databases">
        <authorList>
            <person name="Varghese N."/>
            <person name="Submissions S."/>
        </authorList>
    </citation>
    <scope>NUCLEOTIDE SEQUENCE [LARGE SCALE GENOMIC DNA]</scope>
    <source>
        <strain evidence="7">YR281</strain>
    </source>
</reference>
<comment type="caution">
    <text evidence="7">The sequence shown here is derived from an EMBL/GenBank/DDBJ whole genome shotgun (WGS) entry which is preliminary data.</text>
</comment>
<protein>
    <submittedName>
        <fullName evidence="7">NADH dehydrogenase</fullName>
    </submittedName>
</protein>
<dbReference type="PANTHER" id="PTHR42913">
    <property type="entry name" value="APOPTOSIS-INDUCING FACTOR 1"/>
    <property type="match status" value="1"/>
</dbReference>
<dbReference type="SUPFAM" id="SSF51905">
    <property type="entry name" value="FAD/NAD(P)-binding domain"/>
    <property type="match status" value="1"/>
</dbReference>
<evidence type="ECO:0000313" key="8">
    <source>
        <dbReference type="Proteomes" id="UP000198900"/>
    </source>
</evidence>
<keyword evidence="5" id="KW-0560">Oxidoreductase</keyword>
<evidence type="ECO:0000256" key="5">
    <source>
        <dbReference type="ARBA" id="ARBA00023002"/>
    </source>
</evidence>
<keyword evidence="8" id="KW-1185">Reference proteome</keyword>
<dbReference type="Proteomes" id="UP000198900">
    <property type="component" value="Unassembled WGS sequence"/>
</dbReference>
<dbReference type="InterPro" id="IPR023753">
    <property type="entry name" value="FAD/NAD-binding_dom"/>
</dbReference>
<dbReference type="AlphaFoldDB" id="A0A7Z7BB26"/>
<feature type="domain" description="FAD/NAD(P)-binding" evidence="6">
    <location>
        <begin position="33"/>
        <end position="361"/>
    </location>
</feature>
<sequence length="457" mass="49907">MHYGRTEAACFLRPRAEFASRHQQGTVMSNATRIVIVGGGIAGILLATRLGNHFAHSHEVSVTLIDSSHTHIWKPMLHTIAAGTRDVKQQQVSYLAHASAHRFAWQPGEMCGLDRERKEVLLNEVRTPEGELVLEARAVPYDVLVLSLGSRANDFGVPGVRQHCHFIDSQKQAEAFNGVLRARMLRAAVRDERLRVAIVGAGATGVELAAELSRVLEIAQGYGDLTLRSRLSLTLLESGPRVLASFPPAISASTQQQLEHIGFSVLTSARVTAAQEAGFRHGDDRLVKADLMVWAAGVKAPDFMSELAGLETNRANQIVIDATLQSTRDDRVFALGDCASLTPDNHERPLPPTAQVATQQAEHLARHLPAWLAGVPMPEFAFRDFGSLVSLSDYGAFGTLGRFGLLPGGFIRGRFAQLSHAMLYRRHQQALHGFGRAALMWTAEQINGLVQPKIRLS</sequence>
<organism evidence="7 8">
    <name type="scientific">Paraburkholderia steynii</name>
    <dbReference type="NCBI Taxonomy" id="1245441"/>
    <lineage>
        <taxon>Bacteria</taxon>
        <taxon>Pseudomonadati</taxon>
        <taxon>Pseudomonadota</taxon>
        <taxon>Betaproteobacteria</taxon>
        <taxon>Burkholderiales</taxon>
        <taxon>Burkholderiaceae</taxon>
        <taxon>Paraburkholderia</taxon>
    </lineage>
</organism>
<evidence type="ECO:0000256" key="3">
    <source>
        <dbReference type="ARBA" id="ARBA00022630"/>
    </source>
</evidence>
<evidence type="ECO:0000259" key="6">
    <source>
        <dbReference type="Pfam" id="PF07992"/>
    </source>
</evidence>
<dbReference type="PRINTS" id="PR00411">
    <property type="entry name" value="PNDRDTASEI"/>
</dbReference>
<dbReference type="Pfam" id="PF07992">
    <property type="entry name" value="Pyr_redox_2"/>
    <property type="match status" value="1"/>
</dbReference>
<evidence type="ECO:0000256" key="2">
    <source>
        <dbReference type="ARBA" id="ARBA00005272"/>
    </source>
</evidence>